<feature type="transmembrane region" description="Helical" evidence="7">
    <location>
        <begin position="139"/>
        <end position="166"/>
    </location>
</feature>
<accession>A0A6I6ST03</accession>
<gene>
    <name evidence="8" type="ORF">EKK97_16035</name>
</gene>
<feature type="transmembrane region" description="Helical" evidence="7">
    <location>
        <begin position="12"/>
        <end position="30"/>
    </location>
</feature>
<feature type="transmembrane region" description="Helical" evidence="7">
    <location>
        <begin position="296"/>
        <end position="322"/>
    </location>
</feature>
<evidence type="ECO:0000256" key="7">
    <source>
        <dbReference type="SAM" id="Phobius"/>
    </source>
</evidence>
<keyword evidence="5 7" id="KW-0472">Membrane</keyword>
<feature type="transmembrane region" description="Helical" evidence="7">
    <location>
        <begin position="36"/>
        <end position="57"/>
    </location>
</feature>
<feature type="transmembrane region" description="Helical" evidence="7">
    <location>
        <begin position="200"/>
        <end position="223"/>
    </location>
</feature>
<comment type="subcellular location">
    <subcellularLocation>
        <location evidence="1">Membrane</location>
        <topology evidence="1">Multi-pass membrane protein</topology>
    </subcellularLocation>
</comment>
<dbReference type="RefSeq" id="WP_159553396.1">
    <property type="nucleotide sequence ID" value="NZ_CP035042.1"/>
</dbReference>
<dbReference type="PANTHER" id="PTHR21716:SF64">
    <property type="entry name" value="AI-2 TRANSPORT PROTEIN TQSA"/>
    <property type="match status" value="1"/>
</dbReference>
<evidence type="ECO:0000313" key="8">
    <source>
        <dbReference type="EMBL" id="QHC50785.1"/>
    </source>
</evidence>
<sequence length="388" mass="41811">MLNRDDNVRYGLPLTLTLALAALVVIVAGIRAGADLIIPILLGLFIAVICTSPVNWLHRLGLGLRLAVVVTLLVIGGFLSLVGLLVVNAFGTFIEALPGIEGRLYEHYLNLLDSLAAMGLAINPDTLAGLVEPEDEGGWLTALLGGLGNLLMQSVVVALLVIFMLFETLNFRRKVAHALDHPEASLQRFQEFSQTLKRYLAVKTFVSLLTGLMAWLACLVAGVDFPLLWGVLAFALNYIPNIGSAIAALPPVLLLLVSQDGGLFQAFGLAMAYLAINFVLGNLVEPRLMGRALGLSAFVAFLSLVVWGWMLGVVGMLLSVVLTMTLKIALDSHPQTRWIAYLLGPGKRPMADRVMVEEGGKASLSGDEAEIPRTETQSPRQEPGREER</sequence>
<evidence type="ECO:0000256" key="2">
    <source>
        <dbReference type="ARBA" id="ARBA00009773"/>
    </source>
</evidence>
<dbReference type="Proteomes" id="UP000464013">
    <property type="component" value="Chromosome"/>
</dbReference>
<dbReference type="OrthoDB" id="9799225at2"/>
<comment type="similarity">
    <text evidence="2">Belongs to the autoinducer-2 exporter (AI-2E) (TC 2.A.86) family.</text>
</comment>
<dbReference type="Pfam" id="PF01594">
    <property type="entry name" value="AI-2E_transport"/>
    <property type="match status" value="1"/>
</dbReference>
<feature type="transmembrane region" description="Helical" evidence="7">
    <location>
        <begin position="263"/>
        <end position="284"/>
    </location>
</feature>
<feature type="transmembrane region" description="Helical" evidence="7">
    <location>
        <begin position="64"/>
        <end position="87"/>
    </location>
</feature>
<reference evidence="8 9" key="1">
    <citation type="submission" date="2019-01" db="EMBL/GenBank/DDBJ databases">
        <title>Complete genome of a denitifying bacterium Halomons sp. BC-M4-5.</title>
        <authorList>
            <person name="Wang L."/>
            <person name="Shao Z."/>
        </authorList>
    </citation>
    <scope>NUCLEOTIDE SEQUENCE [LARGE SCALE GENOMIC DNA]</scope>
    <source>
        <strain evidence="8 9">BC-M4-5</strain>
    </source>
</reference>
<dbReference type="InterPro" id="IPR002549">
    <property type="entry name" value="AI-2E-like"/>
</dbReference>
<evidence type="ECO:0000256" key="1">
    <source>
        <dbReference type="ARBA" id="ARBA00004141"/>
    </source>
</evidence>
<dbReference type="EMBL" id="CP035042">
    <property type="protein sequence ID" value="QHC50785.1"/>
    <property type="molecule type" value="Genomic_DNA"/>
</dbReference>
<evidence type="ECO:0000256" key="4">
    <source>
        <dbReference type="ARBA" id="ARBA00022989"/>
    </source>
</evidence>
<dbReference type="AlphaFoldDB" id="A0A6I6ST03"/>
<evidence type="ECO:0000256" key="3">
    <source>
        <dbReference type="ARBA" id="ARBA00022692"/>
    </source>
</evidence>
<feature type="region of interest" description="Disordered" evidence="6">
    <location>
        <begin position="359"/>
        <end position="388"/>
    </location>
</feature>
<keyword evidence="9" id="KW-1185">Reference proteome</keyword>
<keyword evidence="4 7" id="KW-1133">Transmembrane helix</keyword>
<evidence type="ECO:0000256" key="5">
    <source>
        <dbReference type="ARBA" id="ARBA00023136"/>
    </source>
</evidence>
<dbReference type="PANTHER" id="PTHR21716">
    <property type="entry name" value="TRANSMEMBRANE PROTEIN"/>
    <property type="match status" value="1"/>
</dbReference>
<feature type="transmembrane region" description="Helical" evidence="7">
    <location>
        <begin position="229"/>
        <end position="256"/>
    </location>
</feature>
<protein>
    <submittedName>
        <fullName evidence="8">AI-2E family transporter</fullName>
    </submittedName>
</protein>
<evidence type="ECO:0000313" key="9">
    <source>
        <dbReference type="Proteomes" id="UP000464013"/>
    </source>
</evidence>
<dbReference type="GO" id="GO:0016020">
    <property type="term" value="C:membrane"/>
    <property type="evidence" value="ECO:0007669"/>
    <property type="project" value="UniProtKB-SubCell"/>
</dbReference>
<organism evidence="8 9">
    <name type="scientific">Billgrantia tianxiuensis</name>
    <dbReference type="NCBI Taxonomy" id="2497861"/>
    <lineage>
        <taxon>Bacteria</taxon>
        <taxon>Pseudomonadati</taxon>
        <taxon>Pseudomonadota</taxon>
        <taxon>Gammaproteobacteria</taxon>
        <taxon>Oceanospirillales</taxon>
        <taxon>Halomonadaceae</taxon>
        <taxon>Billgrantia</taxon>
    </lineage>
</organism>
<dbReference type="GO" id="GO:0055085">
    <property type="term" value="P:transmembrane transport"/>
    <property type="evidence" value="ECO:0007669"/>
    <property type="project" value="TreeGrafter"/>
</dbReference>
<evidence type="ECO:0000256" key="6">
    <source>
        <dbReference type="SAM" id="MobiDB-lite"/>
    </source>
</evidence>
<dbReference type="KEGG" id="htx:EKK97_16035"/>
<keyword evidence="3 7" id="KW-0812">Transmembrane</keyword>
<name>A0A6I6ST03_9GAMM</name>
<proteinExistence type="inferred from homology"/>